<organism evidence="1 2">
    <name type="scientific">Candidatus Dojkabacteria bacterium</name>
    <dbReference type="NCBI Taxonomy" id="2099670"/>
    <lineage>
        <taxon>Bacteria</taxon>
        <taxon>Candidatus Dojkabacteria</taxon>
    </lineage>
</organism>
<dbReference type="Proteomes" id="UP000321026">
    <property type="component" value="Unassembled WGS sequence"/>
</dbReference>
<accession>A0A5C7J9K5</accession>
<evidence type="ECO:0000313" key="2">
    <source>
        <dbReference type="Proteomes" id="UP000321026"/>
    </source>
</evidence>
<name>A0A5C7J9K5_9BACT</name>
<dbReference type="AlphaFoldDB" id="A0A5C7J9K5"/>
<comment type="caution">
    <text evidence="1">The sequence shown here is derived from an EMBL/GenBank/DDBJ whole genome shotgun (WGS) entry which is preliminary data.</text>
</comment>
<sequence>MNIEKINEIIREALPLDSDSYTTGFRDALESMVLAMAPEIGDKIITDVVQTALDAYANNVL</sequence>
<gene>
    <name evidence="1" type="ORF">E6Q11_03080</name>
</gene>
<proteinExistence type="predicted"/>
<protein>
    <submittedName>
        <fullName evidence="1">Uncharacterized protein</fullName>
    </submittedName>
</protein>
<dbReference type="EMBL" id="SSDS01000050">
    <property type="protein sequence ID" value="TXG77256.1"/>
    <property type="molecule type" value="Genomic_DNA"/>
</dbReference>
<reference evidence="1 2" key="1">
    <citation type="submission" date="2018-09" db="EMBL/GenBank/DDBJ databases">
        <title>Metagenome Assembled Genomes from an Advanced Water Purification Facility.</title>
        <authorList>
            <person name="Stamps B.W."/>
            <person name="Spear J.R."/>
        </authorList>
    </citation>
    <scope>NUCLEOTIDE SEQUENCE [LARGE SCALE GENOMIC DNA]</scope>
    <source>
        <strain evidence="1">Bin_63_2</strain>
    </source>
</reference>
<evidence type="ECO:0000313" key="1">
    <source>
        <dbReference type="EMBL" id="TXG77256.1"/>
    </source>
</evidence>